<dbReference type="EMBL" id="BPLQ01010704">
    <property type="protein sequence ID" value="GIY52731.1"/>
    <property type="molecule type" value="Genomic_DNA"/>
</dbReference>
<protein>
    <submittedName>
        <fullName evidence="2">Uncharacterized protein</fullName>
    </submittedName>
</protein>
<evidence type="ECO:0000313" key="3">
    <source>
        <dbReference type="Proteomes" id="UP001054837"/>
    </source>
</evidence>
<feature type="region of interest" description="Disordered" evidence="1">
    <location>
        <begin position="1"/>
        <end position="24"/>
    </location>
</feature>
<sequence>MRKHPDYKYRPRRKPKPAPKPNENVVQPFHQPYLYQQSYFPQHINPRPFVSVPNGSYEQEARSAMFNTASANYGMQKLVLSSYWLCSRNSHKAKLTQLGIKPWINNFKKIISAIFKVFLCRINRNFQLSLLQPWQVINLL</sequence>
<name>A0AAV4U4J3_9ARAC</name>
<accession>A0AAV4U4J3</accession>
<proteinExistence type="predicted"/>
<evidence type="ECO:0000313" key="2">
    <source>
        <dbReference type="EMBL" id="GIY52731.1"/>
    </source>
</evidence>
<reference evidence="2 3" key="1">
    <citation type="submission" date="2021-06" db="EMBL/GenBank/DDBJ databases">
        <title>Caerostris darwini draft genome.</title>
        <authorList>
            <person name="Kono N."/>
            <person name="Arakawa K."/>
        </authorList>
    </citation>
    <scope>NUCLEOTIDE SEQUENCE [LARGE SCALE GENOMIC DNA]</scope>
</reference>
<dbReference type="Proteomes" id="UP001054837">
    <property type="component" value="Unassembled WGS sequence"/>
</dbReference>
<keyword evidence="3" id="KW-1185">Reference proteome</keyword>
<comment type="caution">
    <text evidence="2">The sequence shown here is derived from an EMBL/GenBank/DDBJ whole genome shotgun (WGS) entry which is preliminary data.</text>
</comment>
<gene>
    <name evidence="2" type="ORF">CDAR_614811</name>
</gene>
<dbReference type="AlphaFoldDB" id="A0AAV4U4J3"/>
<evidence type="ECO:0000256" key="1">
    <source>
        <dbReference type="SAM" id="MobiDB-lite"/>
    </source>
</evidence>
<organism evidence="2 3">
    <name type="scientific">Caerostris darwini</name>
    <dbReference type="NCBI Taxonomy" id="1538125"/>
    <lineage>
        <taxon>Eukaryota</taxon>
        <taxon>Metazoa</taxon>
        <taxon>Ecdysozoa</taxon>
        <taxon>Arthropoda</taxon>
        <taxon>Chelicerata</taxon>
        <taxon>Arachnida</taxon>
        <taxon>Araneae</taxon>
        <taxon>Araneomorphae</taxon>
        <taxon>Entelegynae</taxon>
        <taxon>Araneoidea</taxon>
        <taxon>Araneidae</taxon>
        <taxon>Caerostris</taxon>
    </lineage>
</organism>